<dbReference type="Pfam" id="PF06866">
    <property type="entry name" value="DUF1256"/>
    <property type="match status" value="1"/>
</dbReference>
<dbReference type="SUPFAM" id="SSF53163">
    <property type="entry name" value="HybD-like"/>
    <property type="match status" value="1"/>
</dbReference>
<evidence type="ECO:0000313" key="1">
    <source>
        <dbReference type="EMBL" id="VYS72055.1"/>
    </source>
</evidence>
<reference evidence="1" key="1">
    <citation type="submission" date="2019-11" db="EMBL/GenBank/DDBJ databases">
        <authorList>
            <person name="Feng L."/>
        </authorList>
    </citation>
    <scope>NUCLEOTIDE SEQUENCE</scope>
    <source>
        <strain evidence="1">BhanseniiLFYP23</strain>
    </source>
</reference>
<sequence>MPNETQPVYYIENKNSGADTKLGTVLYDLFTSCRKNFDELVILCIGSDRITGDSLGPLVGHSLSKMPLKSTYIYGTLAQPVHALNLNKTISMLKNRHPHSLMIAIDASLGTKSHVGFLTVSKGALEPGLGVHKSLPPVGDISITGIVNIAGAFDHFLLQSTRLATVVQMADSIVSGILLAHRQYFGPRLFPAGPFFQLPSERTRSFTKFTPLSAAAASSLPKGRT</sequence>
<gene>
    <name evidence="1" type="ORF">BHLFYP23_01246</name>
</gene>
<dbReference type="NCBIfam" id="TIGR02841">
    <property type="entry name" value="spore_YyaC"/>
    <property type="match status" value="1"/>
</dbReference>
<dbReference type="InterPro" id="IPR023430">
    <property type="entry name" value="Pept_HybD-like_dom_sf"/>
</dbReference>
<accession>A0A6N2QW53</accession>
<proteinExistence type="predicted"/>
<evidence type="ECO:0008006" key="2">
    <source>
        <dbReference type="Google" id="ProtNLM"/>
    </source>
</evidence>
<name>A0A6N2QW53_BLAHA</name>
<dbReference type="EMBL" id="CACRSY010000004">
    <property type="protein sequence ID" value="VYS72055.1"/>
    <property type="molecule type" value="Genomic_DNA"/>
</dbReference>
<protein>
    <recommendedName>
        <fullName evidence="2">Sporulation protein YyaC</fullName>
    </recommendedName>
</protein>
<dbReference type="AlphaFoldDB" id="A0A6N2QW53"/>
<organism evidence="1">
    <name type="scientific">Blautia hansenii</name>
    <name type="common">Ruminococcus hansenii</name>
    <dbReference type="NCBI Taxonomy" id="1322"/>
    <lineage>
        <taxon>Bacteria</taxon>
        <taxon>Bacillati</taxon>
        <taxon>Bacillota</taxon>
        <taxon>Clostridia</taxon>
        <taxon>Lachnospirales</taxon>
        <taxon>Lachnospiraceae</taxon>
        <taxon>Blautia</taxon>
    </lineage>
</organism>
<dbReference type="InterPro" id="IPR009665">
    <property type="entry name" value="YyaC"/>
</dbReference>